<dbReference type="InterPro" id="IPR027417">
    <property type="entry name" value="P-loop_NTPase"/>
</dbReference>
<evidence type="ECO:0000256" key="3">
    <source>
        <dbReference type="ARBA" id="ARBA00022821"/>
    </source>
</evidence>
<gene>
    <name evidence="8" type="primary">LOC125422376</name>
</gene>
<dbReference type="PANTHER" id="PTHR36766:SF40">
    <property type="entry name" value="DISEASE RESISTANCE PROTEIN RGA3"/>
    <property type="match status" value="1"/>
</dbReference>
<protein>
    <submittedName>
        <fullName evidence="8">Disease resistance RPP13-like protein 1</fullName>
    </submittedName>
</protein>
<keyword evidence="3" id="KW-0611">Plant defense</keyword>
<dbReference type="InterPro" id="IPR041118">
    <property type="entry name" value="Rx_N"/>
</dbReference>
<accession>A0ABM4A169</accession>
<organism evidence="7 8">
    <name type="scientific">Ziziphus jujuba</name>
    <name type="common">Chinese jujube</name>
    <name type="synonym">Ziziphus sativa</name>
    <dbReference type="NCBI Taxonomy" id="326968"/>
    <lineage>
        <taxon>Eukaryota</taxon>
        <taxon>Viridiplantae</taxon>
        <taxon>Streptophyta</taxon>
        <taxon>Embryophyta</taxon>
        <taxon>Tracheophyta</taxon>
        <taxon>Spermatophyta</taxon>
        <taxon>Magnoliopsida</taxon>
        <taxon>eudicotyledons</taxon>
        <taxon>Gunneridae</taxon>
        <taxon>Pentapetalae</taxon>
        <taxon>rosids</taxon>
        <taxon>fabids</taxon>
        <taxon>Rosales</taxon>
        <taxon>Rhamnaceae</taxon>
        <taxon>Paliureae</taxon>
        <taxon>Ziziphus</taxon>
    </lineage>
</organism>
<dbReference type="InterPro" id="IPR042197">
    <property type="entry name" value="Apaf_helical"/>
</dbReference>
<dbReference type="RefSeq" id="XP_060670475.1">
    <property type="nucleotide sequence ID" value="XM_060814492.1"/>
</dbReference>
<dbReference type="InterPro" id="IPR002182">
    <property type="entry name" value="NB-ARC"/>
</dbReference>
<evidence type="ECO:0000259" key="6">
    <source>
        <dbReference type="Pfam" id="PF18052"/>
    </source>
</evidence>
<evidence type="ECO:0000259" key="5">
    <source>
        <dbReference type="Pfam" id="PF00931"/>
    </source>
</evidence>
<reference evidence="8" key="1">
    <citation type="submission" date="2025-08" db="UniProtKB">
        <authorList>
            <consortium name="RefSeq"/>
        </authorList>
    </citation>
    <scope>IDENTIFICATION</scope>
    <source>
        <tissue evidence="8">Seedling</tissue>
    </source>
</reference>
<dbReference type="Pfam" id="PF00931">
    <property type="entry name" value="NB-ARC"/>
    <property type="match status" value="1"/>
</dbReference>
<evidence type="ECO:0000256" key="4">
    <source>
        <dbReference type="ARBA" id="ARBA00022840"/>
    </source>
</evidence>
<dbReference type="PRINTS" id="PR00364">
    <property type="entry name" value="DISEASERSIST"/>
</dbReference>
<dbReference type="GeneID" id="125422376"/>
<keyword evidence="2" id="KW-0547">Nucleotide-binding</keyword>
<dbReference type="PANTHER" id="PTHR36766">
    <property type="entry name" value="PLANT BROAD-SPECTRUM MILDEW RESISTANCE PROTEIN RPW8"/>
    <property type="match status" value="1"/>
</dbReference>
<dbReference type="Gene3D" id="1.20.5.4130">
    <property type="match status" value="1"/>
</dbReference>
<dbReference type="Pfam" id="PF18052">
    <property type="entry name" value="Rx_N"/>
    <property type="match status" value="1"/>
</dbReference>
<dbReference type="Gene3D" id="1.10.8.430">
    <property type="entry name" value="Helical domain of apoptotic protease-activating factors"/>
    <property type="match status" value="1"/>
</dbReference>
<keyword evidence="4" id="KW-0067">ATP-binding</keyword>
<feature type="domain" description="NB-ARC" evidence="5">
    <location>
        <begin position="238"/>
        <end position="399"/>
    </location>
</feature>
<dbReference type="Proteomes" id="UP001652623">
    <property type="component" value="Chromosome 2"/>
</dbReference>
<keyword evidence="1" id="KW-0677">Repeat</keyword>
<evidence type="ECO:0000313" key="8">
    <source>
        <dbReference type="RefSeq" id="XP_060670475.1"/>
    </source>
</evidence>
<proteinExistence type="predicted"/>
<evidence type="ECO:0000256" key="1">
    <source>
        <dbReference type="ARBA" id="ARBA00022737"/>
    </source>
</evidence>
<dbReference type="SUPFAM" id="SSF52540">
    <property type="entry name" value="P-loop containing nucleoside triphosphate hydrolases"/>
    <property type="match status" value="1"/>
</dbReference>
<keyword evidence="7" id="KW-1185">Reference proteome</keyword>
<name>A0ABM4A169_ZIZJJ</name>
<sequence>MLRSNTKAIALTHCIQQTTNSLFFPLKLSLFHLATIFVVRLLPYPTMALELVGEGLLSASLELLLDRMASQDVMDFIRGKKLDQGLFNKLKIMLLSANRVLNGDEMKQLTDRDVRKWLNELKDAIYNAEDLVYEINTEALQYEIESQSGSHTLFQVCNFFSFRITIKNIEAKIVEILNTLEFLMEQKKHLGLVEGSVQTKPFPRLSAATLVEESDIYGRDANKEAITKLLLSESDEASGGSDRISMISIVGMDGIGKTMLAQSVYRTIGDRIMTKPFDIKAWITVSEESDVFTLTKAIYEAFTNSENCTIKENFQLQLKLKVFLEGKKFLLVLDDVWNVNYKCWYDLKSSFESATPGSKIIATTRIIEIASIMAGAPNQYQLKEIPNEDCWRLFEKHALGNVQPSVYQKWEKIGRQIVQKCEGLPLAIKSVGGLLRSKQDPKYWENILKNNILNLHSVIFFQLCG</sequence>
<evidence type="ECO:0000313" key="7">
    <source>
        <dbReference type="Proteomes" id="UP001652623"/>
    </source>
</evidence>
<evidence type="ECO:0000256" key="2">
    <source>
        <dbReference type="ARBA" id="ARBA00022741"/>
    </source>
</evidence>
<feature type="domain" description="Disease resistance N-terminal" evidence="6">
    <location>
        <begin position="58"/>
        <end position="147"/>
    </location>
</feature>
<dbReference type="Gene3D" id="3.40.50.300">
    <property type="entry name" value="P-loop containing nucleotide triphosphate hydrolases"/>
    <property type="match status" value="1"/>
</dbReference>